<proteinExistence type="predicted"/>
<sequence length="77" mass="8880">MNPLKKLKENSTSVSLELKIPYRGLTSVYGTILDIDEEKHSLLFYTVDFHVVEHFNLKDIDHITAGNQILSFIFVKD</sequence>
<evidence type="ECO:0000313" key="3">
    <source>
        <dbReference type="Proteomes" id="UP000180175"/>
    </source>
</evidence>
<gene>
    <name evidence="2" type="ORF">AWH56_013265</name>
    <name evidence="1" type="ORF">AWH56_17455</name>
</gene>
<dbReference type="Proteomes" id="UP000180175">
    <property type="component" value="Chromosome"/>
</dbReference>
<reference evidence="1 3" key="1">
    <citation type="submission" date="2016-10" db="EMBL/GenBank/DDBJ databases">
        <title>Draft genome sequences of four alkaliphilic bacteria belonging to the Anaerobacillus genus.</title>
        <authorList>
            <person name="Bassil N.M."/>
            <person name="Lloyd J.R."/>
        </authorList>
    </citation>
    <scope>NUCLEOTIDE SEQUENCE [LARGE SCALE GENOMIC DNA]</scope>
    <source>
        <strain evidence="1 3">NB2006</strain>
    </source>
</reference>
<name>A0A1S2LDC5_9BACI</name>
<evidence type="ECO:0000313" key="1">
    <source>
        <dbReference type="EMBL" id="OIJ09515.1"/>
    </source>
</evidence>
<keyword evidence="3" id="KW-1185">Reference proteome</keyword>
<reference evidence="2" key="4">
    <citation type="submission" date="2020-10" db="EMBL/GenBank/DDBJ databases">
        <authorList>
            <person name="Bassil N.M."/>
            <person name="Lloyd J.R."/>
        </authorList>
    </citation>
    <scope>NUCLEOTIDE SEQUENCE</scope>
    <source>
        <strain evidence="2">NB2006</strain>
    </source>
</reference>
<protein>
    <recommendedName>
        <fullName evidence="4">DUF2642 domain-containing protein</fullName>
    </recommendedName>
</protein>
<accession>A0A1S2LDC5</accession>
<dbReference type="EMBL" id="LQXD01000152">
    <property type="protein sequence ID" value="OIJ09515.1"/>
    <property type="molecule type" value="Genomic_DNA"/>
</dbReference>
<dbReference type="RefSeq" id="WP_071318255.1">
    <property type="nucleotide sequence ID" value="NZ_CP063356.2"/>
</dbReference>
<evidence type="ECO:0000313" key="2">
    <source>
        <dbReference type="EMBL" id="QOY38410.1"/>
    </source>
</evidence>
<organism evidence="1 3">
    <name type="scientific">Anaerobacillus isosaccharinicus</name>
    <dbReference type="NCBI Taxonomy" id="1532552"/>
    <lineage>
        <taxon>Bacteria</taxon>
        <taxon>Bacillati</taxon>
        <taxon>Bacillota</taxon>
        <taxon>Bacilli</taxon>
        <taxon>Bacillales</taxon>
        <taxon>Bacillaceae</taxon>
        <taxon>Anaerobacillus</taxon>
    </lineage>
</organism>
<dbReference type="EMBL" id="CP063356">
    <property type="protein sequence ID" value="QOY38410.1"/>
    <property type="molecule type" value="Genomic_DNA"/>
</dbReference>
<dbReference type="AlphaFoldDB" id="A0A1S2LDC5"/>
<reference evidence="2 3" key="3">
    <citation type="journal article" date="2019" name="Int. J. Syst. Evol. Microbiol.">
        <title>Anaerobacillus isosaccharinicus sp. nov., an alkaliphilic bacterium which degrades isosaccharinic acid.</title>
        <authorList>
            <person name="Bassil N.M."/>
            <person name="Lloyd J.R."/>
        </authorList>
    </citation>
    <scope>NUCLEOTIDE SEQUENCE [LARGE SCALE GENOMIC DNA]</scope>
    <source>
        <strain evidence="2 3">NB2006</strain>
    </source>
</reference>
<evidence type="ECO:0008006" key="4">
    <source>
        <dbReference type="Google" id="ProtNLM"/>
    </source>
</evidence>
<dbReference type="KEGG" id="aia:AWH56_013265"/>
<reference evidence="2 3" key="2">
    <citation type="journal article" date="2017" name="Genome Announc.">
        <title>Draft Genome Sequences of Four Alkaliphilic Bacteria Belonging to the Anaerobacillus Genus.</title>
        <authorList>
            <person name="Bassil N.M."/>
            <person name="Lloyd J.R."/>
        </authorList>
    </citation>
    <scope>NUCLEOTIDE SEQUENCE [LARGE SCALE GENOMIC DNA]</scope>
    <source>
        <strain evidence="2 3">NB2006</strain>
    </source>
</reference>